<evidence type="ECO:0000256" key="4">
    <source>
        <dbReference type="ARBA" id="ARBA00022691"/>
    </source>
</evidence>
<sequence>MQCAPMIRRSFAPRREIIPGRTIADVRIRSPRPAGRRMTGGRCMFANRIYNADARNMSFIPDGVVDLVVTSPPYNVGKNYATHDDCLSMEEYLDLLEQVWRECYRVLAPGGRIAINVAGVDRKPYLPLHAYITLQMIRLGFQMRGEIIWNKGASVGVSTAWGSWCSPSNPTLRDLHEYILVFSKEDWRMGHRGETDLTPEEFVTYTKSIWEFPTVSAKKVGHPAPFPLELPSRLIKLYTYKGDLVLDPFNGSGTTCQAAALLGRRWIGVDIDPGYCALAEKNMRTLVDGAGGAGLGAASGVAGA</sequence>
<evidence type="ECO:0000256" key="1">
    <source>
        <dbReference type="ARBA" id="ARBA00010203"/>
    </source>
</evidence>
<keyword evidence="4" id="KW-0949">S-adenosyl-L-methionine</keyword>
<reference evidence="10 11" key="1">
    <citation type="journal article" date="2004" name="Nucleic Acids Res.">
        <title>Genome sequence of Symbiobacterium thermophilum, an uncultivable bacterium that depends on microbial commensalism.</title>
        <authorList>
            <person name="Ueda K."/>
            <person name="Yamashita A."/>
            <person name="Ishikawa J."/>
            <person name="Shimada M."/>
            <person name="Watsuji T."/>
            <person name="Morimura K."/>
            <person name="Ikeda H."/>
            <person name="Hattori M."/>
            <person name="Beppu T."/>
        </authorList>
    </citation>
    <scope>NUCLEOTIDE SEQUENCE [LARGE SCALE GENOMIC DNA]</scope>
    <source>
        <strain evidence="11">T / IAM 14863</strain>
    </source>
</reference>
<dbReference type="AlphaFoldDB" id="Q67LD6"/>
<evidence type="ECO:0000313" key="10">
    <source>
        <dbReference type="EMBL" id="BAD41510.1"/>
    </source>
</evidence>
<dbReference type="SUPFAM" id="SSF53335">
    <property type="entry name" value="S-adenosyl-L-methionine-dependent methyltransferases"/>
    <property type="match status" value="1"/>
</dbReference>
<dbReference type="Pfam" id="PF01555">
    <property type="entry name" value="N6_N4_Mtase"/>
    <property type="match status" value="1"/>
</dbReference>
<dbReference type="InterPro" id="IPR001091">
    <property type="entry name" value="RM_Methyltransferase"/>
</dbReference>
<keyword evidence="3" id="KW-0808">Transferase</keyword>
<proteinExistence type="inferred from homology"/>
<name>Q67LD6_SYMTH</name>
<dbReference type="Proteomes" id="UP000000417">
    <property type="component" value="Chromosome"/>
</dbReference>
<dbReference type="PROSITE" id="PS00093">
    <property type="entry name" value="N4_MTASE"/>
    <property type="match status" value="1"/>
</dbReference>
<dbReference type="InterPro" id="IPR017985">
    <property type="entry name" value="MeTrfase_CN4_CS"/>
</dbReference>
<dbReference type="STRING" id="292459.STH2525"/>
<dbReference type="eggNOG" id="COG0863">
    <property type="taxonomic scope" value="Bacteria"/>
</dbReference>
<keyword evidence="6" id="KW-0238">DNA-binding</keyword>
<evidence type="ECO:0000256" key="7">
    <source>
        <dbReference type="ARBA" id="ARBA00049120"/>
    </source>
</evidence>
<dbReference type="Gene3D" id="3.40.50.150">
    <property type="entry name" value="Vaccinia Virus protein VP39"/>
    <property type="match status" value="1"/>
</dbReference>
<dbReference type="GO" id="GO:0032259">
    <property type="term" value="P:methylation"/>
    <property type="evidence" value="ECO:0007669"/>
    <property type="project" value="UniProtKB-KW"/>
</dbReference>
<evidence type="ECO:0000256" key="3">
    <source>
        <dbReference type="ARBA" id="ARBA00022679"/>
    </source>
</evidence>
<dbReference type="GO" id="GO:0005737">
    <property type="term" value="C:cytoplasm"/>
    <property type="evidence" value="ECO:0007669"/>
    <property type="project" value="TreeGrafter"/>
</dbReference>
<dbReference type="PRINTS" id="PR00508">
    <property type="entry name" value="S21N4MTFRASE"/>
</dbReference>
<evidence type="ECO:0000256" key="6">
    <source>
        <dbReference type="ARBA" id="ARBA00023125"/>
    </source>
</evidence>
<evidence type="ECO:0000256" key="8">
    <source>
        <dbReference type="RuleBase" id="RU362026"/>
    </source>
</evidence>
<comment type="catalytic activity">
    <reaction evidence="7">
        <text>a 2'-deoxycytidine in DNA + S-adenosyl-L-methionine = an N(4)-methyl-2'-deoxycytidine in DNA + S-adenosyl-L-homocysteine + H(+)</text>
        <dbReference type="Rhea" id="RHEA:16857"/>
        <dbReference type="Rhea" id="RHEA-COMP:11369"/>
        <dbReference type="Rhea" id="RHEA-COMP:13674"/>
        <dbReference type="ChEBI" id="CHEBI:15378"/>
        <dbReference type="ChEBI" id="CHEBI:57856"/>
        <dbReference type="ChEBI" id="CHEBI:59789"/>
        <dbReference type="ChEBI" id="CHEBI:85452"/>
        <dbReference type="ChEBI" id="CHEBI:137933"/>
        <dbReference type="EC" id="2.1.1.113"/>
    </reaction>
</comment>
<keyword evidence="11" id="KW-1185">Reference proteome</keyword>
<dbReference type="InterPro" id="IPR002941">
    <property type="entry name" value="DNA_methylase_N4/N6"/>
</dbReference>
<dbReference type="EC" id="2.1.1.-" evidence="8"/>
<gene>
    <name evidence="10" type="ordered locus">STH2525</name>
</gene>
<dbReference type="InterPro" id="IPR029063">
    <property type="entry name" value="SAM-dependent_MTases_sf"/>
</dbReference>
<evidence type="ECO:0000313" key="11">
    <source>
        <dbReference type="Proteomes" id="UP000000417"/>
    </source>
</evidence>
<dbReference type="PANTHER" id="PTHR13370:SF3">
    <property type="entry name" value="TRNA (GUANINE(10)-N2)-METHYLTRANSFERASE HOMOLOG"/>
    <property type="match status" value="1"/>
</dbReference>
<evidence type="ECO:0000256" key="2">
    <source>
        <dbReference type="ARBA" id="ARBA00022603"/>
    </source>
</evidence>
<dbReference type="GO" id="GO:0008170">
    <property type="term" value="F:N-methyltransferase activity"/>
    <property type="evidence" value="ECO:0007669"/>
    <property type="project" value="InterPro"/>
</dbReference>
<protein>
    <recommendedName>
        <fullName evidence="8">Methyltransferase</fullName>
        <ecNumber evidence="8">2.1.1.-</ecNumber>
    </recommendedName>
</protein>
<feature type="domain" description="DNA methylase N-4/N-6" evidence="9">
    <location>
        <begin position="65"/>
        <end position="281"/>
    </location>
</feature>
<evidence type="ECO:0000259" key="9">
    <source>
        <dbReference type="Pfam" id="PF01555"/>
    </source>
</evidence>
<dbReference type="EMBL" id="AP006840">
    <property type="protein sequence ID" value="BAD41510.1"/>
    <property type="molecule type" value="Genomic_DNA"/>
</dbReference>
<dbReference type="GO" id="GO:0003677">
    <property type="term" value="F:DNA binding"/>
    <property type="evidence" value="ECO:0007669"/>
    <property type="project" value="UniProtKB-KW"/>
</dbReference>
<dbReference type="KEGG" id="sth:STH2525"/>
<keyword evidence="5" id="KW-0680">Restriction system</keyword>
<keyword evidence="2 10" id="KW-0489">Methyltransferase</keyword>
<dbReference type="GO" id="GO:0009307">
    <property type="term" value="P:DNA restriction-modification system"/>
    <property type="evidence" value="ECO:0007669"/>
    <property type="project" value="UniProtKB-KW"/>
</dbReference>
<dbReference type="CDD" id="cd02440">
    <property type="entry name" value="AdoMet_MTases"/>
    <property type="match status" value="1"/>
</dbReference>
<evidence type="ECO:0000256" key="5">
    <source>
        <dbReference type="ARBA" id="ARBA00022747"/>
    </source>
</evidence>
<dbReference type="PANTHER" id="PTHR13370">
    <property type="entry name" value="RNA METHYLASE-RELATED"/>
    <property type="match status" value="1"/>
</dbReference>
<organism evidence="10 11">
    <name type="scientific">Symbiobacterium thermophilum (strain DSM 24528 / JCM 14929 / IAM 14863 / T)</name>
    <dbReference type="NCBI Taxonomy" id="292459"/>
    <lineage>
        <taxon>Bacteria</taxon>
        <taxon>Bacillati</taxon>
        <taxon>Bacillota</taxon>
        <taxon>Clostridia</taxon>
        <taxon>Eubacteriales</taxon>
        <taxon>Symbiobacteriaceae</taxon>
        <taxon>Symbiobacterium</taxon>
    </lineage>
</organism>
<comment type="similarity">
    <text evidence="1">Belongs to the N(4)/N(6)-methyltransferase family. N(4) subfamily.</text>
</comment>
<dbReference type="eggNOG" id="COG2189">
    <property type="taxonomic scope" value="Bacteria"/>
</dbReference>
<dbReference type="HOGENOM" id="CLU_024927_2_1_9"/>
<dbReference type="REBASE" id="10274">
    <property type="entry name" value="M.StpORF2525P"/>
</dbReference>
<dbReference type="GO" id="GO:0015667">
    <property type="term" value="F:site-specific DNA-methyltransferase (cytosine-N4-specific) activity"/>
    <property type="evidence" value="ECO:0007669"/>
    <property type="project" value="UniProtKB-EC"/>
</dbReference>
<accession>Q67LD6</accession>